<keyword evidence="1" id="KW-0812">Transmembrane</keyword>
<protein>
    <recommendedName>
        <fullName evidence="3">Gliding motility-associated ABC transporter substrate-binding protein GldG</fullName>
    </recommendedName>
</protein>
<accession>A0A3B0U681</accession>
<evidence type="ECO:0000313" key="2">
    <source>
        <dbReference type="EMBL" id="VAW25838.1"/>
    </source>
</evidence>
<dbReference type="AlphaFoldDB" id="A0A3B0U681"/>
<feature type="transmembrane region" description="Helical" evidence="1">
    <location>
        <begin position="57"/>
        <end position="80"/>
    </location>
</feature>
<keyword evidence="1" id="KW-1133">Transmembrane helix</keyword>
<sequence>QPLSLGYDPFTNQTFANQDLILNLLNYLTRGDGLITARSKQVLIRPLDKVKLKAGKLTWQLINLGLPLVILVLFGIIYNWTRKRKYTRF</sequence>
<gene>
    <name evidence="2" type="ORF">MNBD_BACTEROID06-453</name>
</gene>
<evidence type="ECO:0008006" key="3">
    <source>
        <dbReference type="Google" id="ProtNLM"/>
    </source>
</evidence>
<feature type="non-terminal residue" evidence="2">
    <location>
        <position position="1"/>
    </location>
</feature>
<dbReference type="EMBL" id="UOES01000026">
    <property type="protein sequence ID" value="VAW25838.1"/>
    <property type="molecule type" value="Genomic_DNA"/>
</dbReference>
<name>A0A3B0U681_9ZZZZ</name>
<proteinExistence type="predicted"/>
<evidence type="ECO:0000256" key="1">
    <source>
        <dbReference type="SAM" id="Phobius"/>
    </source>
</evidence>
<keyword evidence="1" id="KW-0472">Membrane</keyword>
<organism evidence="2">
    <name type="scientific">hydrothermal vent metagenome</name>
    <dbReference type="NCBI Taxonomy" id="652676"/>
    <lineage>
        <taxon>unclassified sequences</taxon>
        <taxon>metagenomes</taxon>
        <taxon>ecological metagenomes</taxon>
    </lineage>
</organism>
<reference evidence="2" key="1">
    <citation type="submission" date="2018-06" db="EMBL/GenBank/DDBJ databases">
        <authorList>
            <person name="Zhirakovskaya E."/>
        </authorList>
    </citation>
    <scope>NUCLEOTIDE SEQUENCE</scope>
</reference>